<dbReference type="PANTHER" id="PTHR31399">
    <property type="entry name" value="DNA-DIRECTED PRIMASE / POLYMERASE PROTEIN"/>
    <property type="match status" value="1"/>
</dbReference>
<dbReference type="GO" id="GO:0003887">
    <property type="term" value="F:DNA-directed DNA polymerase activity"/>
    <property type="evidence" value="ECO:0007669"/>
    <property type="project" value="UniProtKB-EC"/>
</dbReference>
<evidence type="ECO:0000313" key="7">
    <source>
        <dbReference type="Proteomes" id="UP001516023"/>
    </source>
</evidence>
<dbReference type="EMBL" id="JABMIG020000195">
    <property type="protein sequence ID" value="KAL3786410.1"/>
    <property type="molecule type" value="Genomic_DNA"/>
</dbReference>
<evidence type="ECO:0000256" key="5">
    <source>
        <dbReference type="SAM" id="MobiDB-lite"/>
    </source>
</evidence>
<organism evidence="6 7">
    <name type="scientific">Cyclotella cryptica</name>
    <dbReference type="NCBI Taxonomy" id="29204"/>
    <lineage>
        <taxon>Eukaryota</taxon>
        <taxon>Sar</taxon>
        <taxon>Stramenopiles</taxon>
        <taxon>Ochrophyta</taxon>
        <taxon>Bacillariophyta</taxon>
        <taxon>Coscinodiscophyceae</taxon>
        <taxon>Thalassiosirophycidae</taxon>
        <taxon>Stephanodiscales</taxon>
        <taxon>Stephanodiscaceae</taxon>
        <taxon>Cyclotella</taxon>
    </lineage>
</organism>
<dbReference type="EC" id="2.7.7.102" evidence="3"/>
<evidence type="ECO:0000313" key="6">
    <source>
        <dbReference type="EMBL" id="KAL3786410.1"/>
    </source>
</evidence>
<feature type="compositionally biased region" description="Basic and acidic residues" evidence="5">
    <location>
        <begin position="51"/>
        <end position="60"/>
    </location>
</feature>
<dbReference type="Proteomes" id="UP001516023">
    <property type="component" value="Unassembled WGS sequence"/>
</dbReference>
<dbReference type="Pfam" id="PF03121">
    <property type="entry name" value="Herpes_UL52"/>
    <property type="match status" value="1"/>
</dbReference>
<sequence>MTDGGMNRLFGSGHTVASVASFSCKACLRSGYVTNKEAAWSPTNANPKPPTAEKDDSDHQIRKRREFTQRLNLKRRVYRELTSYQVFPLQEMALKDLDEKLNDYLSAGIDKRESDRDCEDSATDGGAITVIRSKSLLGDSSSDECNANLTSKGTNEPAADQSTELRCLRDMFLQQFMREKTIPHNYATRTKIIVPSEEVTSIRNIALDNLCCESSQKNFLPVDNNEHKPQQSEIYEAENVSRRSVFSKKLTDDKDKSHVQQQCLSCNDEVVPQEEQRDGAAVSNFLPILWSIEPRIFAFETSSNGKRRYISAHLGRFMDHYWRECDVYNRHYYELIREGSPCRLYLDLEFSKLSNQELTSEVAESLLTELFGEMKQQFETLYQISIERHQIVDLDSSTSKKFSRHWILHLPNGELFSDARAAGVFMKLLVSRLEKEQQSGELQSKGHELLSKHLFVKAENCTGDDVKLVRFIDLGVYTRNRLFRLMGSTKFGKRPDAALRIANANTFPFPDEFCNAKFYLPEFMTSGDESGCKNSKSGSDSNEFDYEQFCKSFDWEDHAAALESTLVVPAHTMKICYPILPDLDSDEDSRLQKNLLKTGLRSMAGQSALKLQRSSCSHGKSPFPSLERFIVNILGRRQGLEGTICTFSLGNHQPIPRTISYNMKGNRWCENIGRAHKSNNIIWNVHLIDRVCWQSCHDPDCRGFRGEQIVLPDEVNSEIDDFFLDMELALLDIHESQGICDTTDQGDRLCSEEEFDDPLLEEAMCNLNISSL</sequence>
<feature type="region of interest" description="Disordered" evidence="5">
    <location>
        <begin position="39"/>
        <end position="62"/>
    </location>
</feature>
<keyword evidence="7" id="KW-1185">Reference proteome</keyword>
<accession>A0ABD3PEB2</accession>
<comment type="catalytic activity">
    <reaction evidence="2">
        <text>ssDNA + n NTP = ssDNA/pppN(pN)n-1 hybrid + (n-1) diphosphate.</text>
        <dbReference type="EC" id="2.7.7.102"/>
    </reaction>
</comment>
<comment type="caution">
    <text evidence="6">The sequence shown here is derived from an EMBL/GenBank/DDBJ whole genome shotgun (WGS) entry which is preliminary data.</text>
</comment>
<name>A0ABD3PEB2_9STRA</name>
<comment type="catalytic activity">
    <reaction evidence="4">
        <text>DNA(n) + a 2'-deoxyribonucleoside 5'-triphosphate = DNA(n+1) + diphosphate</text>
        <dbReference type="Rhea" id="RHEA:22508"/>
        <dbReference type="Rhea" id="RHEA-COMP:17339"/>
        <dbReference type="Rhea" id="RHEA-COMP:17340"/>
        <dbReference type="ChEBI" id="CHEBI:33019"/>
        <dbReference type="ChEBI" id="CHEBI:61560"/>
        <dbReference type="ChEBI" id="CHEBI:173112"/>
        <dbReference type="EC" id="2.7.7.7"/>
    </reaction>
    <physiologicalReaction direction="left-to-right" evidence="4">
        <dbReference type="Rhea" id="RHEA:22509"/>
    </physiologicalReaction>
</comment>
<dbReference type="AlphaFoldDB" id="A0ABD3PEB2"/>
<protein>
    <recommendedName>
        <fullName evidence="1">DNA-directed primase/polymerase protein</fullName>
        <ecNumber evidence="3">2.7.7.102</ecNumber>
    </recommendedName>
</protein>
<dbReference type="PANTHER" id="PTHR31399:SF0">
    <property type="entry name" value="DNA-DIRECTED PRIMASE_POLYMERASE PROTEIN"/>
    <property type="match status" value="1"/>
</dbReference>
<gene>
    <name evidence="6" type="ORF">HJC23_002967</name>
</gene>
<proteinExistence type="predicted"/>
<evidence type="ECO:0000256" key="4">
    <source>
        <dbReference type="ARBA" id="ARBA00047303"/>
    </source>
</evidence>
<evidence type="ECO:0000256" key="1">
    <source>
        <dbReference type="ARBA" id="ARBA00026139"/>
    </source>
</evidence>
<evidence type="ECO:0000256" key="3">
    <source>
        <dbReference type="ARBA" id="ARBA00044768"/>
    </source>
</evidence>
<reference evidence="6 7" key="1">
    <citation type="journal article" date="2020" name="G3 (Bethesda)">
        <title>Improved Reference Genome for Cyclotella cryptica CCMP332, a Model for Cell Wall Morphogenesis, Salinity Adaptation, and Lipid Production in Diatoms (Bacillariophyta).</title>
        <authorList>
            <person name="Roberts W.R."/>
            <person name="Downey K.M."/>
            <person name="Ruck E.C."/>
            <person name="Traller J.C."/>
            <person name="Alverson A.J."/>
        </authorList>
    </citation>
    <scope>NUCLEOTIDE SEQUENCE [LARGE SCALE GENOMIC DNA]</scope>
    <source>
        <strain evidence="6 7">CCMP332</strain>
    </source>
</reference>
<dbReference type="InterPro" id="IPR044917">
    <property type="entry name" value="PRIMPOL"/>
</dbReference>
<evidence type="ECO:0000256" key="2">
    <source>
        <dbReference type="ARBA" id="ARBA00044677"/>
    </source>
</evidence>